<evidence type="ECO:0000313" key="4">
    <source>
        <dbReference type="Proteomes" id="UP000037747"/>
    </source>
</evidence>
<evidence type="ECO:0000256" key="1">
    <source>
        <dbReference type="PROSITE-ProRule" id="PRU00325"/>
    </source>
</evidence>
<dbReference type="Proteomes" id="UP000037747">
    <property type="component" value="Unassembled WGS sequence"/>
</dbReference>
<feature type="domain" description="SWIM-type" evidence="2">
    <location>
        <begin position="49"/>
        <end position="85"/>
    </location>
</feature>
<evidence type="ECO:0000259" key="2">
    <source>
        <dbReference type="PROSITE" id="PS50966"/>
    </source>
</evidence>
<name>A0A0N1IV16_9EURY</name>
<gene>
    <name evidence="3" type="ORF">AMR74_00090</name>
</gene>
<organism evidence="3 4">
    <name type="scientific">Halorubrum tropicale</name>
    <dbReference type="NCBI Taxonomy" id="1765655"/>
    <lineage>
        <taxon>Archaea</taxon>
        <taxon>Methanobacteriati</taxon>
        <taxon>Methanobacteriota</taxon>
        <taxon>Stenosarchaea group</taxon>
        <taxon>Halobacteria</taxon>
        <taxon>Halobacteriales</taxon>
        <taxon>Haloferacaceae</taxon>
        <taxon>Halorubrum</taxon>
    </lineage>
</organism>
<dbReference type="OrthoDB" id="41163at2157"/>
<dbReference type="AlphaFoldDB" id="A0A0N1IV16"/>
<keyword evidence="1" id="KW-0479">Metal-binding</keyword>
<keyword evidence="1" id="KW-0863">Zinc-finger</keyword>
<evidence type="ECO:0000313" key="3">
    <source>
        <dbReference type="EMBL" id="KOX97353.1"/>
    </source>
</evidence>
<reference evidence="3 4" key="1">
    <citation type="submission" date="2015-08" db="EMBL/GenBank/DDBJ databases">
        <title>Genomes of Isolates from Cabo Rojo, PR.</title>
        <authorList>
            <person name="Sanchez-Nieves R.L."/>
            <person name="Montalvo-Rodriguez R."/>
        </authorList>
    </citation>
    <scope>NUCLEOTIDE SEQUENCE [LARGE SCALE GENOMIC DNA]</scope>
    <source>
        <strain evidence="3 4">5</strain>
    </source>
</reference>
<dbReference type="STRING" id="1765655.AMR74_00090"/>
<dbReference type="PATRIC" id="fig|1705389.3.peg.239"/>
<comment type="caution">
    <text evidence="3">The sequence shown here is derived from an EMBL/GenBank/DDBJ whole genome shotgun (WGS) entry which is preliminary data.</text>
</comment>
<keyword evidence="4" id="KW-1185">Reference proteome</keyword>
<proteinExistence type="predicted"/>
<dbReference type="RefSeq" id="WP_053770055.1">
    <property type="nucleotide sequence ID" value="NZ_LIST01000001.1"/>
</dbReference>
<dbReference type="InterPro" id="IPR007527">
    <property type="entry name" value="Znf_SWIM"/>
</dbReference>
<sequence>MNIDTETIRDRCTDPVFERGQTYRKEGRIQQLNRFDERISAVVSGSNPYDVTVKFGGQSLETRCTCPYDGQGDCKHVVAVLLAVADDPPEDGSERIDSVLADVSDEELRTFVREILATHNRAREQFLAQFGDEHKSVDEYRQEISHLFEQHADPVVFEAIDLSRFFDIAEQYRERDRYLAAATVYRAVFEEVDEKFTWIDGSYDHYAQTLQTALDGYIDCVVAVDPNPEDFETYAGVLETRASTESEINNRQFWRALDALEDRYDE</sequence>
<accession>A0A0N1IV16</accession>
<dbReference type="PROSITE" id="PS50966">
    <property type="entry name" value="ZF_SWIM"/>
    <property type="match status" value="1"/>
</dbReference>
<keyword evidence="1" id="KW-0862">Zinc</keyword>
<protein>
    <recommendedName>
        <fullName evidence="2">SWIM-type domain-containing protein</fullName>
    </recommendedName>
</protein>
<dbReference type="GO" id="GO:0008270">
    <property type="term" value="F:zinc ion binding"/>
    <property type="evidence" value="ECO:0007669"/>
    <property type="project" value="UniProtKB-KW"/>
</dbReference>
<dbReference type="EMBL" id="LIST01000001">
    <property type="protein sequence ID" value="KOX97353.1"/>
    <property type="molecule type" value="Genomic_DNA"/>
</dbReference>
<dbReference type="Pfam" id="PF04434">
    <property type="entry name" value="SWIM"/>
    <property type="match status" value="1"/>
</dbReference>